<dbReference type="PROSITE" id="PS50060">
    <property type="entry name" value="MAM_2"/>
    <property type="match status" value="1"/>
</dbReference>
<dbReference type="AlphaFoldDB" id="A0A9J7HWD1"/>
<keyword evidence="1" id="KW-0472">Membrane</keyword>
<feature type="domain" description="MAM" evidence="2">
    <location>
        <begin position="35"/>
        <end position="198"/>
    </location>
</feature>
<dbReference type="OMA" id="MWIVCLA"/>
<dbReference type="InterPro" id="IPR000998">
    <property type="entry name" value="MAM_dom"/>
</dbReference>
<gene>
    <name evidence="4" type="primary">LOC118409163</name>
</gene>
<dbReference type="Gene3D" id="2.60.120.200">
    <property type="match status" value="1"/>
</dbReference>
<dbReference type="OrthoDB" id="6107927at2759"/>
<evidence type="ECO:0000256" key="1">
    <source>
        <dbReference type="SAM" id="Phobius"/>
    </source>
</evidence>
<dbReference type="KEGG" id="bfo:118409163"/>
<accession>A0A9J7HWD1</accession>
<dbReference type="RefSeq" id="XP_035665925.1">
    <property type="nucleotide sequence ID" value="XM_035810032.1"/>
</dbReference>
<keyword evidence="1" id="KW-0812">Transmembrane</keyword>
<feature type="transmembrane region" description="Helical" evidence="1">
    <location>
        <begin position="12"/>
        <end position="31"/>
    </location>
</feature>
<dbReference type="GO" id="GO:0016020">
    <property type="term" value="C:membrane"/>
    <property type="evidence" value="ECO:0007669"/>
    <property type="project" value="InterPro"/>
</dbReference>
<dbReference type="PANTHER" id="PTHR23282:SF101">
    <property type="entry name" value="MAM DOMAIN-CONTAINING PROTEIN"/>
    <property type="match status" value="1"/>
</dbReference>
<keyword evidence="3" id="KW-1185">Reference proteome</keyword>
<name>A0A9J7HWD1_BRAFL</name>
<keyword evidence="1" id="KW-1133">Transmembrane helix</keyword>
<dbReference type="PRINTS" id="PR00020">
    <property type="entry name" value="MAMDOMAIN"/>
</dbReference>
<dbReference type="Proteomes" id="UP000001554">
    <property type="component" value="Chromosome 2"/>
</dbReference>
<dbReference type="InterPro" id="IPR051560">
    <property type="entry name" value="MAM_domain-containing"/>
</dbReference>
<dbReference type="SMART" id="SM00137">
    <property type="entry name" value="MAM"/>
    <property type="match status" value="1"/>
</dbReference>
<dbReference type="SUPFAM" id="SSF49899">
    <property type="entry name" value="Concanavalin A-like lectins/glucanases"/>
    <property type="match status" value="1"/>
</dbReference>
<evidence type="ECO:0000313" key="3">
    <source>
        <dbReference type="Proteomes" id="UP000001554"/>
    </source>
</evidence>
<dbReference type="InterPro" id="IPR013320">
    <property type="entry name" value="ConA-like_dom_sf"/>
</dbReference>
<proteinExistence type="predicted"/>
<protein>
    <submittedName>
        <fullName evidence="4">MAM and LDL-receptor class A domain-containing protein 1-like</fullName>
    </submittedName>
</protein>
<evidence type="ECO:0000313" key="4">
    <source>
        <dbReference type="RefSeq" id="XP_035665925.1"/>
    </source>
</evidence>
<reference evidence="4" key="2">
    <citation type="submission" date="2025-08" db="UniProtKB">
        <authorList>
            <consortium name="RefSeq"/>
        </authorList>
    </citation>
    <scope>IDENTIFICATION</scope>
    <source>
        <strain evidence="4">S238N-H82</strain>
        <tissue evidence="4">Testes</tissue>
    </source>
</reference>
<organism evidence="3 4">
    <name type="scientific">Branchiostoma floridae</name>
    <name type="common">Florida lancelet</name>
    <name type="synonym">Amphioxus</name>
    <dbReference type="NCBI Taxonomy" id="7739"/>
    <lineage>
        <taxon>Eukaryota</taxon>
        <taxon>Metazoa</taxon>
        <taxon>Chordata</taxon>
        <taxon>Cephalochordata</taxon>
        <taxon>Leptocardii</taxon>
        <taxon>Amphioxiformes</taxon>
        <taxon>Branchiostomatidae</taxon>
        <taxon>Branchiostoma</taxon>
    </lineage>
</organism>
<dbReference type="Pfam" id="PF00629">
    <property type="entry name" value="MAM"/>
    <property type="match status" value="1"/>
</dbReference>
<evidence type="ECO:0000259" key="2">
    <source>
        <dbReference type="PROSITE" id="PS50060"/>
    </source>
</evidence>
<dbReference type="GeneID" id="118409163"/>
<sequence length="200" mass="21407">MTDTCHEVGSSFWVHVWLILTWAAVFVGPQVPFASNCNFDGELLCGFVQQSVGDDFDWEVGSGAVEALGLSGDHTGGGSYAYLNTTGKTRSQTAILRSMQLASLTPHCLTFYFYMAGADVGSLAVLQQRVGEQRRTELWSAEGDQGHGWTRAKVDVTSPLSGNTPMGYRINFDAVVGSGQLGLIAIDDVVFVNGPCDSDA</sequence>
<reference evidence="3" key="1">
    <citation type="journal article" date="2020" name="Nat. Ecol. Evol.">
        <title>Deeply conserved synteny resolves early events in vertebrate evolution.</title>
        <authorList>
            <person name="Simakov O."/>
            <person name="Marletaz F."/>
            <person name="Yue J.X."/>
            <person name="O'Connell B."/>
            <person name="Jenkins J."/>
            <person name="Brandt A."/>
            <person name="Calef R."/>
            <person name="Tung C.H."/>
            <person name="Huang T.K."/>
            <person name="Schmutz J."/>
            <person name="Satoh N."/>
            <person name="Yu J.K."/>
            <person name="Putnam N.H."/>
            <person name="Green R.E."/>
            <person name="Rokhsar D.S."/>
        </authorList>
    </citation>
    <scope>NUCLEOTIDE SEQUENCE [LARGE SCALE GENOMIC DNA]</scope>
    <source>
        <strain evidence="3">S238N-H82</strain>
    </source>
</reference>
<dbReference type="PANTHER" id="PTHR23282">
    <property type="entry name" value="APICAL ENDOSOMAL GLYCOPROTEIN PRECURSOR"/>
    <property type="match status" value="1"/>
</dbReference>
<dbReference type="CDD" id="cd06263">
    <property type="entry name" value="MAM"/>
    <property type="match status" value="1"/>
</dbReference>